<reference evidence="1 2" key="1">
    <citation type="journal article" date="2021" name="Sci. Rep.">
        <title>Genome analysis of a halophilic bacterium Halomonas malpeensis YU-PRIM-29(T) reveals its exopolysaccharide and pigment producing capabilities.</title>
        <authorList>
            <person name="Athmika"/>
            <person name="Ghate S.D."/>
            <person name="Arun A.B."/>
            <person name="Rao S.S."/>
            <person name="Kumar S.T.A."/>
            <person name="Kandiyil M.K."/>
            <person name="Saptami K."/>
            <person name="Rekha P.D."/>
        </authorList>
    </citation>
    <scope>NUCLEOTIDE SEQUENCE [LARGE SCALE GENOMIC DNA]</scope>
    <source>
        <strain evidence="2">prim 29</strain>
    </source>
</reference>
<dbReference type="EMBL" id="WHVL01000001">
    <property type="protein sequence ID" value="MCB8888127.1"/>
    <property type="molecule type" value="Genomic_DNA"/>
</dbReference>
<comment type="caution">
    <text evidence="1">The sequence shown here is derived from an EMBL/GenBank/DDBJ whole genome shotgun (WGS) entry which is preliminary data.</text>
</comment>
<proteinExistence type="predicted"/>
<dbReference type="RefSeq" id="WP_227388722.1">
    <property type="nucleotide sequence ID" value="NZ_JBHSCJ010000003.1"/>
</dbReference>
<evidence type="ECO:0008006" key="3">
    <source>
        <dbReference type="Google" id="ProtNLM"/>
    </source>
</evidence>
<organism evidence="1 2">
    <name type="scientific">Vreelandella malpeensis</name>
    <dbReference type="NCBI Taxonomy" id="1172368"/>
    <lineage>
        <taxon>Bacteria</taxon>
        <taxon>Pseudomonadati</taxon>
        <taxon>Pseudomonadota</taxon>
        <taxon>Gammaproteobacteria</taxon>
        <taxon>Oceanospirillales</taxon>
        <taxon>Halomonadaceae</taxon>
        <taxon>Vreelandella</taxon>
    </lineage>
</organism>
<protein>
    <recommendedName>
        <fullName evidence="3">DUF4136 domain-containing protein</fullName>
    </recommendedName>
</protein>
<name>A0ABS8DPA4_9GAMM</name>
<evidence type="ECO:0000313" key="1">
    <source>
        <dbReference type="EMBL" id="MCB8888127.1"/>
    </source>
</evidence>
<evidence type="ECO:0000313" key="2">
    <source>
        <dbReference type="Proteomes" id="UP001319882"/>
    </source>
</evidence>
<dbReference type="PROSITE" id="PS51257">
    <property type="entry name" value="PROKAR_LIPOPROTEIN"/>
    <property type="match status" value="1"/>
</dbReference>
<gene>
    <name evidence="1" type="ORF">GEV37_03175</name>
</gene>
<dbReference type="Proteomes" id="UP001319882">
    <property type="component" value="Unassembled WGS sequence"/>
</dbReference>
<keyword evidence="2" id="KW-1185">Reference proteome</keyword>
<accession>A0ABS8DPA4</accession>
<sequence length="180" mass="19480">MKSLPISIACMMALAGCQIAPDRLPRAEPAPSPACYFTVGDDPREVIEQSVALLENWGFELDSTDTDLGLVSASKERELPGYNDPYDGYRYASGMRLFGGFGIGRGAGFGVGIGGGIGRAPVESERVSVLVQNGHVRLSRDLRRFDQLRDMREARSASDDDFCRRFQSALPGFGSGEGRP</sequence>